<dbReference type="PRINTS" id="PR00778">
    <property type="entry name" value="HTHARSR"/>
</dbReference>
<feature type="domain" description="HTH arsR-type" evidence="1">
    <location>
        <begin position="1"/>
        <end position="91"/>
    </location>
</feature>
<evidence type="ECO:0000313" key="2">
    <source>
        <dbReference type="EMBL" id="SMC12761.1"/>
    </source>
</evidence>
<dbReference type="OrthoDB" id="9790747at2"/>
<evidence type="ECO:0000259" key="1">
    <source>
        <dbReference type="PROSITE" id="PS50987"/>
    </source>
</evidence>
<dbReference type="EMBL" id="FWXB01000009">
    <property type="protein sequence ID" value="SMC12761.1"/>
    <property type="molecule type" value="Genomic_DNA"/>
</dbReference>
<accession>A0A1X7BSZ6</accession>
<dbReference type="Proteomes" id="UP000193224">
    <property type="component" value="Unassembled WGS sequence"/>
</dbReference>
<protein>
    <submittedName>
        <fullName evidence="2">HTH-type transcriptional regulator</fullName>
    </submittedName>
</protein>
<dbReference type="InterPro" id="IPR001845">
    <property type="entry name" value="HTH_ArsR_DNA-bd_dom"/>
</dbReference>
<dbReference type="SUPFAM" id="SSF46785">
    <property type="entry name" value="Winged helix' DNA-binding domain"/>
    <property type="match status" value="1"/>
</dbReference>
<organism evidence="2 3">
    <name type="scientific">Roseovarius aestuarii</name>
    <dbReference type="NCBI Taxonomy" id="475083"/>
    <lineage>
        <taxon>Bacteria</taxon>
        <taxon>Pseudomonadati</taxon>
        <taxon>Pseudomonadota</taxon>
        <taxon>Alphaproteobacteria</taxon>
        <taxon>Rhodobacterales</taxon>
        <taxon>Roseobacteraceae</taxon>
        <taxon>Roseovarius</taxon>
    </lineage>
</organism>
<dbReference type="CDD" id="cd00090">
    <property type="entry name" value="HTH_ARSR"/>
    <property type="match status" value="1"/>
</dbReference>
<proteinExistence type="predicted"/>
<dbReference type="PANTHER" id="PTHR38600:SF2">
    <property type="entry name" value="SLL0088 PROTEIN"/>
    <property type="match status" value="1"/>
</dbReference>
<dbReference type="GO" id="GO:0003700">
    <property type="term" value="F:DNA-binding transcription factor activity"/>
    <property type="evidence" value="ECO:0007669"/>
    <property type="project" value="InterPro"/>
</dbReference>
<dbReference type="AlphaFoldDB" id="A0A1X7BSZ6"/>
<sequence length="107" mass="11992">MQNLSQIFSALSDMTRLSVVERLMAEGELSAGDLLDDVGMSAPAMSRHLKVLRRAGLVQVQVDGTRRLYSVRPDAMKAIADWTLDHRAFWQAGLDRLEVHLALEEKD</sequence>
<dbReference type="InterPro" id="IPR036388">
    <property type="entry name" value="WH-like_DNA-bd_sf"/>
</dbReference>
<dbReference type="InterPro" id="IPR011991">
    <property type="entry name" value="ArsR-like_HTH"/>
</dbReference>
<reference evidence="2 3" key="1">
    <citation type="submission" date="2017-03" db="EMBL/GenBank/DDBJ databases">
        <authorList>
            <person name="Afonso C.L."/>
            <person name="Miller P.J."/>
            <person name="Scott M.A."/>
            <person name="Spackman E."/>
            <person name="Goraichik I."/>
            <person name="Dimitrov K.M."/>
            <person name="Suarez D.L."/>
            <person name="Swayne D.E."/>
        </authorList>
    </citation>
    <scope>NUCLEOTIDE SEQUENCE [LARGE SCALE GENOMIC DNA]</scope>
    <source>
        <strain evidence="2 3">CECT 7745</strain>
    </source>
</reference>
<dbReference type="NCBIfam" id="NF033788">
    <property type="entry name" value="HTH_metalloreg"/>
    <property type="match status" value="1"/>
</dbReference>
<dbReference type="PROSITE" id="PS50987">
    <property type="entry name" value="HTH_ARSR_2"/>
    <property type="match status" value="1"/>
</dbReference>
<gene>
    <name evidence="2" type="ORF">ROA7745_02592</name>
</gene>
<dbReference type="Gene3D" id="1.10.10.10">
    <property type="entry name" value="Winged helix-like DNA-binding domain superfamily/Winged helix DNA-binding domain"/>
    <property type="match status" value="1"/>
</dbReference>
<evidence type="ECO:0000313" key="3">
    <source>
        <dbReference type="Proteomes" id="UP000193224"/>
    </source>
</evidence>
<dbReference type="InterPro" id="IPR036390">
    <property type="entry name" value="WH_DNA-bd_sf"/>
</dbReference>
<dbReference type="SMART" id="SM00418">
    <property type="entry name" value="HTH_ARSR"/>
    <property type="match status" value="1"/>
</dbReference>
<dbReference type="RefSeq" id="WP_085800707.1">
    <property type="nucleotide sequence ID" value="NZ_FWXB01000009.1"/>
</dbReference>
<dbReference type="PANTHER" id="PTHR38600">
    <property type="entry name" value="TRANSCRIPTIONAL REGULATORY PROTEIN"/>
    <property type="match status" value="1"/>
</dbReference>
<keyword evidence="3" id="KW-1185">Reference proteome</keyword>
<dbReference type="Pfam" id="PF12840">
    <property type="entry name" value="HTH_20"/>
    <property type="match status" value="1"/>
</dbReference>
<name>A0A1X7BSZ6_9RHOB</name>